<dbReference type="EMBL" id="LAZR01022682">
    <property type="protein sequence ID" value="KKL81029.1"/>
    <property type="molecule type" value="Genomic_DNA"/>
</dbReference>
<proteinExistence type="predicted"/>
<accession>A0A0F9F3N0</accession>
<protein>
    <submittedName>
        <fullName evidence="1">Uncharacterized protein</fullName>
    </submittedName>
</protein>
<dbReference type="AlphaFoldDB" id="A0A0F9F3N0"/>
<organism evidence="1">
    <name type="scientific">marine sediment metagenome</name>
    <dbReference type="NCBI Taxonomy" id="412755"/>
    <lineage>
        <taxon>unclassified sequences</taxon>
        <taxon>metagenomes</taxon>
        <taxon>ecological metagenomes</taxon>
    </lineage>
</organism>
<comment type="caution">
    <text evidence="1">The sequence shown here is derived from an EMBL/GenBank/DDBJ whole genome shotgun (WGS) entry which is preliminary data.</text>
</comment>
<sequence>MSSEIKKRKFQGPEEPIEEKFNVKTIIIPFYLMPGRKKEYIYTGGEKIPFSERHPVYRELFLSEFALNIER</sequence>
<reference evidence="1" key="1">
    <citation type="journal article" date="2015" name="Nature">
        <title>Complex archaea that bridge the gap between prokaryotes and eukaryotes.</title>
        <authorList>
            <person name="Spang A."/>
            <person name="Saw J.H."/>
            <person name="Jorgensen S.L."/>
            <person name="Zaremba-Niedzwiedzka K."/>
            <person name="Martijn J."/>
            <person name="Lind A.E."/>
            <person name="van Eijk R."/>
            <person name="Schleper C."/>
            <person name="Guy L."/>
            <person name="Ettema T.J."/>
        </authorList>
    </citation>
    <scope>NUCLEOTIDE SEQUENCE</scope>
</reference>
<gene>
    <name evidence="1" type="ORF">LCGC14_1998880</name>
</gene>
<name>A0A0F9F3N0_9ZZZZ</name>
<evidence type="ECO:0000313" key="1">
    <source>
        <dbReference type="EMBL" id="KKL81029.1"/>
    </source>
</evidence>